<organism evidence="2 3">
    <name type="scientific">Phytohabitans maris</name>
    <dbReference type="NCBI Taxonomy" id="3071409"/>
    <lineage>
        <taxon>Bacteria</taxon>
        <taxon>Bacillati</taxon>
        <taxon>Actinomycetota</taxon>
        <taxon>Actinomycetes</taxon>
        <taxon>Micromonosporales</taxon>
        <taxon>Micromonosporaceae</taxon>
    </lineage>
</organism>
<name>A0ABU0ZUT7_9ACTN</name>
<feature type="region of interest" description="Disordered" evidence="1">
    <location>
        <begin position="65"/>
        <end position="86"/>
    </location>
</feature>
<comment type="caution">
    <text evidence="2">The sequence shown here is derived from an EMBL/GenBank/DDBJ whole genome shotgun (WGS) entry which is preliminary data.</text>
</comment>
<dbReference type="Proteomes" id="UP001230908">
    <property type="component" value="Unassembled WGS sequence"/>
</dbReference>
<keyword evidence="3" id="KW-1185">Reference proteome</keyword>
<accession>A0ABU0ZUT7</accession>
<gene>
    <name evidence="2" type="ORF">RB614_36895</name>
</gene>
<evidence type="ECO:0000256" key="1">
    <source>
        <dbReference type="SAM" id="MobiDB-lite"/>
    </source>
</evidence>
<evidence type="ECO:0000313" key="3">
    <source>
        <dbReference type="Proteomes" id="UP001230908"/>
    </source>
</evidence>
<protein>
    <submittedName>
        <fullName evidence="2">Uncharacterized protein</fullName>
    </submittedName>
</protein>
<evidence type="ECO:0000313" key="2">
    <source>
        <dbReference type="EMBL" id="MDQ7910089.1"/>
    </source>
</evidence>
<sequence>MRTAPSKRTTPPLLVHARRAREGGDLVDVGVQDAVQGRVADGVVEHTLAVLGAYLVDGLHRAAVRPGEPRLAPPDPAGGQQQSEPA</sequence>
<dbReference type="RefSeq" id="WP_308717342.1">
    <property type="nucleotide sequence ID" value="NZ_JAVHUY010000051.1"/>
</dbReference>
<dbReference type="EMBL" id="JAVHUY010000051">
    <property type="protein sequence ID" value="MDQ7910089.1"/>
    <property type="molecule type" value="Genomic_DNA"/>
</dbReference>
<reference evidence="2 3" key="1">
    <citation type="submission" date="2023-08" db="EMBL/GenBank/DDBJ databases">
        <title>Phytohabitans sansha sp. nov., isolated from marine sediment.</title>
        <authorList>
            <person name="Zhao Y."/>
            <person name="Yi K."/>
        </authorList>
    </citation>
    <scope>NUCLEOTIDE SEQUENCE [LARGE SCALE GENOMIC DNA]</scope>
    <source>
        <strain evidence="2 3">ZYX-F-186</strain>
    </source>
</reference>
<proteinExistence type="predicted"/>